<dbReference type="GO" id="GO:0016705">
    <property type="term" value="F:oxidoreductase activity, acting on paired donors, with incorporation or reduction of molecular oxygen"/>
    <property type="evidence" value="ECO:0007669"/>
    <property type="project" value="InterPro"/>
</dbReference>
<dbReference type="PRINTS" id="PR00465">
    <property type="entry name" value="EP450IV"/>
</dbReference>
<feature type="binding site" description="axial binding residue" evidence="6">
    <location>
        <position position="439"/>
    </location>
    <ligand>
        <name>heme</name>
        <dbReference type="ChEBI" id="CHEBI:30413"/>
    </ligand>
    <ligandPart>
        <name>Fe</name>
        <dbReference type="ChEBI" id="CHEBI:18248"/>
    </ligandPart>
</feature>
<dbReference type="AlphaFoldDB" id="A0A8H4RIU3"/>
<keyword evidence="5 6" id="KW-0408">Iron</keyword>
<dbReference type="OrthoDB" id="1844152at2759"/>
<keyword evidence="3 6" id="KW-0479">Metal-binding</keyword>
<dbReference type="Pfam" id="PF00067">
    <property type="entry name" value="p450"/>
    <property type="match status" value="1"/>
</dbReference>
<dbReference type="InterPro" id="IPR036396">
    <property type="entry name" value="Cyt_P450_sf"/>
</dbReference>
<dbReference type="InterPro" id="IPR002403">
    <property type="entry name" value="Cyt_P450_E_grp-IV"/>
</dbReference>
<evidence type="ECO:0000256" key="3">
    <source>
        <dbReference type="ARBA" id="ARBA00022723"/>
    </source>
</evidence>
<dbReference type="InterPro" id="IPR001128">
    <property type="entry name" value="Cyt_P450"/>
</dbReference>
<evidence type="ECO:0000256" key="4">
    <source>
        <dbReference type="ARBA" id="ARBA00023002"/>
    </source>
</evidence>
<feature type="chain" id="PRO_5034889102" description="Cytochrome P450" evidence="7">
    <location>
        <begin position="19"/>
        <end position="495"/>
    </location>
</feature>
<dbReference type="GO" id="GO:0004497">
    <property type="term" value="F:monooxygenase activity"/>
    <property type="evidence" value="ECO:0007669"/>
    <property type="project" value="InterPro"/>
</dbReference>
<dbReference type="EMBL" id="JAAMPI010000504">
    <property type="protein sequence ID" value="KAF4630842.1"/>
    <property type="molecule type" value="Genomic_DNA"/>
</dbReference>
<comment type="caution">
    <text evidence="8">The sequence shown here is derived from an EMBL/GenBank/DDBJ whole genome shotgun (WGS) entry which is preliminary data.</text>
</comment>
<dbReference type="GO" id="GO:0005506">
    <property type="term" value="F:iron ion binding"/>
    <property type="evidence" value="ECO:0007669"/>
    <property type="project" value="InterPro"/>
</dbReference>
<dbReference type="PANTHER" id="PTHR46206:SF7">
    <property type="entry name" value="P450, PUTATIVE (EUROFUNG)-RELATED"/>
    <property type="match status" value="1"/>
</dbReference>
<evidence type="ECO:0000313" key="9">
    <source>
        <dbReference type="Proteomes" id="UP000566819"/>
    </source>
</evidence>
<dbReference type="Proteomes" id="UP000566819">
    <property type="component" value="Unassembled WGS sequence"/>
</dbReference>
<keyword evidence="6" id="KW-0349">Heme</keyword>
<sequence length="495" mass="55695">MSFSTYLLSACTLIAVIAFSLSRRSKLDVKRVGRDPGFFGLNSVAAKKEFATNGHHLVEAGYYELKNENFVVQTQDMERLVISPKYLPELRMLPETKLSHSRALVERFVGWFSSVDIVLQNHQHSDVCRLQLTQNLPNFLPEMATELGLATSQFLEKCPVTSEDYTQFPTYGYVYSMVLAISSRVFVSLPLARDQAWHDTVSAYLANVVETANALRPWPKALRPFIRHLVAPKSRMANILANAKEILVPAIEERQALDHKQSDVLGFLVETSEVVDPTSIILKVLVLLAAALHTSTMAAVHALFDLCEMPEYLEKLRKEAREALAEDGGSWKFSTMKKLRQLDSFMKESMRINQPETFSFGRIVVSPVTLSNGLKIPTGTYISMAAEAMSRDPTYYEDPHTFKGDRFFKNSPSKETQPLDDFTGIEPGNLAWGSGRLTCPGRWYGTTMIKLIVGSLLAEYEIKFPEGQTKRPPNLYNNGSIMPDPTQQLLLRKLK</sequence>
<keyword evidence="9" id="KW-1185">Reference proteome</keyword>
<protein>
    <recommendedName>
        <fullName evidence="10">Cytochrome P450</fullName>
    </recommendedName>
</protein>
<proteinExistence type="inferred from homology"/>
<dbReference type="GO" id="GO:0020037">
    <property type="term" value="F:heme binding"/>
    <property type="evidence" value="ECO:0007669"/>
    <property type="project" value="InterPro"/>
</dbReference>
<evidence type="ECO:0000313" key="8">
    <source>
        <dbReference type="EMBL" id="KAF4630842.1"/>
    </source>
</evidence>
<evidence type="ECO:0000256" key="7">
    <source>
        <dbReference type="SAM" id="SignalP"/>
    </source>
</evidence>
<evidence type="ECO:0000256" key="1">
    <source>
        <dbReference type="ARBA" id="ARBA00001971"/>
    </source>
</evidence>
<evidence type="ECO:0000256" key="6">
    <source>
        <dbReference type="PIRSR" id="PIRSR602403-1"/>
    </source>
</evidence>
<feature type="signal peptide" evidence="7">
    <location>
        <begin position="1"/>
        <end position="18"/>
    </location>
</feature>
<dbReference type="Gene3D" id="1.10.630.10">
    <property type="entry name" value="Cytochrome P450"/>
    <property type="match status" value="1"/>
</dbReference>
<gene>
    <name evidence="8" type="ORF">G7Y89_g7285</name>
</gene>
<dbReference type="CDD" id="cd11041">
    <property type="entry name" value="CYP503A1-like"/>
    <property type="match status" value="1"/>
</dbReference>
<reference evidence="8 9" key="1">
    <citation type="submission" date="2020-03" db="EMBL/GenBank/DDBJ databases">
        <title>Draft Genome Sequence of Cudoniella acicularis.</title>
        <authorList>
            <person name="Buettner E."/>
            <person name="Kellner H."/>
        </authorList>
    </citation>
    <scope>NUCLEOTIDE SEQUENCE [LARGE SCALE GENOMIC DNA]</scope>
    <source>
        <strain evidence="8 9">DSM 108380</strain>
    </source>
</reference>
<comment type="similarity">
    <text evidence="2">Belongs to the cytochrome P450 family.</text>
</comment>
<keyword evidence="4" id="KW-0560">Oxidoreductase</keyword>
<name>A0A8H4RIU3_9HELO</name>
<organism evidence="8 9">
    <name type="scientific">Cudoniella acicularis</name>
    <dbReference type="NCBI Taxonomy" id="354080"/>
    <lineage>
        <taxon>Eukaryota</taxon>
        <taxon>Fungi</taxon>
        <taxon>Dikarya</taxon>
        <taxon>Ascomycota</taxon>
        <taxon>Pezizomycotina</taxon>
        <taxon>Leotiomycetes</taxon>
        <taxon>Helotiales</taxon>
        <taxon>Tricladiaceae</taxon>
        <taxon>Cudoniella</taxon>
    </lineage>
</organism>
<dbReference type="PANTHER" id="PTHR46206">
    <property type="entry name" value="CYTOCHROME P450"/>
    <property type="match status" value="1"/>
</dbReference>
<evidence type="ECO:0008006" key="10">
    <source>
        <dbReference type="Google" id="ProtNLM"/>
    </source>
</evidence>
<dbReference type="SUPFAM" id="SSF48264">
    <property type="entry name" value="Cytochrome P450"/>
    <property type="match status" value="1"/>
</dbReference>
<accession>A0A8H4RIU3</accession>
<evidence type="ECO:0000256" key="5">
    <source>
        <dbReference type="ARBA" id="ARBA00023004"/>
    </source>
</evidence>
<comment type="cofactor">
    <cofactor evidence="1 6">
        <name>heme</name>
        <dbReference type="ChEBI" id="CHEBI:30413"/>
    </cofactor>
</comment>
<keyword evidence="7" id="KW-0732">Signal</keyword>
<evidence type="ECO:0000256" key="2">
    <source>
        <dbReference type="ARBA" id="ARBA00010617"/>
    </source>
</evidence>